<protein>
    <recommendedName>
        <fullName evidence="6">Ethanolamine utilization protein EutN</fullName>
    </recommendedName>
</protein>
<reference evidence="4 5" key="1">
    <citation type="submission" date="2019-07" db="EMBL/GenBank/DDBJ databases">
        <title>Whole genome shotgun sequence of Pseudonocardia asaccharolytica NBRC 16224.</title>
        <authorList>
            <person name="Hosoyama A."/>
            <person name="Uohara A."/>
            <person name="Ohji S."/>
            <person name="Ichikawa N."/>
        </authorList>
    </citation>
    <scope>NUCLEOTIDE SEQUENCE [LARGE SCALE GENOMIC DNA]</scope>
    <source>
        <strain evidence="4 5">NBRC 16224</strain>
    </source>
</reference>
<accession>A0A511CXC3</accession>
<dbReference type="STRING" id="1123024.GCA_000423625_00410"/>
<dbReference type="Proteomes" id="UP000321328">
    <property type="component" value="Unassembled WGS sequence"/>
</dbReference>
<dbReference type="PROSITE" id="PS51932">
    <property type="entry name" value="BMV"/>
    <property type="match status" value="1"/>
</dbReference>
<keyword evidence="2" id="KW-1282">Carboxysome</keyword>
<evidence type="ECO:0000256" key="2">
    <source>
        <dbReference type="ARBA" id="ARBA00023669"/>
    </source>
</evidence>
<keyword evidence="5" id="KW-1185">Reference proteome</keyword>
<gene>
    <name evidence="4" type="ORF">PA7_10470</name>
</gene>
<dbReference type="PANTHER" id="PTHR36539">
    <property type="entry name" value="ETHANOLAMINE UTILIZATION PROTEIN EUTN"/>
    <property type="match status" value="1"/>
</dbReference>
<dbReference type="Gene3D" id="2.40.50.220">
    <property type="entry name" value="EutN/Ccml"/>
    <property type="match status" value="1"/>
</dbReference>
<organism evidence="4 5">
    <name type="scientific">Pseudonocardia asaccharolytica DSM 44247 = NBRC 16224</name>
    <dbReference type="NCBI Taxonomy" id="1123024"/>
    <lineage>
        <taxon>Bacteria</taxon>
        <taxon>Bacillati</taxon>
        <taxon>Actinomycetota</taxon>
        <taxon>Actinomycetes</taxon>
        <taxon>Pseudonocardiales</taxon>
        <taxon>Pseudonocardiaceae</taxon>
        <taxon>Pseudonocardia</taxon>
    </lineage>
</organism>
<dbReference type="SUPFAM" id="SSF159133">
    <property type="entry name" value="EutN/CcmL-like"/>
    <property type="match status" value="1"/>
</dbReference>
<proteinExistence type="predicted"/>
<dbReference type="InterPro" id="IPR004992">
    <property type="entry name" value="EutN_CcmL"/>
</dbReference>
<comment type="subcellular location">
    <subcellularLocation>
        <location evidence="1">Carboxysome</location>
    </subcellularLocation>
</comment>
<evidence type="ECO:0000313" key="5">
    <source>
        <dbReference type="Proteomes" id="UP000321328"/>
    </source>
</evidence>
<dbReference type="EMBL" id="BJVI01000007">
    <property type="protein sequence ID" value="GEL17210.1"/>
    <property type="molecule type" value="Genomic_DNA"/>
</dbReference>
<name>A0A511CXC3_9PSEU</name>
<comment type="caution">
    <text evidence="4">The sequence shown here is derived from an EMBL/GenBank/DDBJ whole genome shotgun (WGS) entry which is preliminary data.</text>
</comment>
<dbReference type="InterPro" id="IPR036677">
    <property type="entry name" value="EutN_CcmL_sf"/>
</dbReference>
<dbReference type="GO" id="GO:0031470">
    <property type="term" value="C:carboxysome"/>
    <property type="evidence" value="ECO:0007669"/>
    <property type="project" value="UniProtKB-SubCell"/>
</dbReference>
<evidence type="ECO:0000256" key="1">
    <source>
        <dbReference type="ARBA" id="ARBA00023587"/>
    </source>
</evidence>
<dbReference type="AlphaFoldDB" id="A0A511CXC3"/>
<dbReference type="PANTHER" id="PTHR36539:SF2">
    <property type="entry name" value="ETHANOLAMINE UTILIZATION PROTEIN"/>
    <property type="match status" value="1"/>
</dbReference>
<dbReference type="Pfam" id="PF03319">
    <property type="entry name" value="EutN_CcmL"/>
    <property type="match status" value="1"/>
</dbReference>
<dbReference type="OrthoDB" id="196195at2"/>
<evidence type="ECO:0000256" key="3">
    <source>
        <dbReference type="ARBA" id="ARBA00024446"/>
    </source>
</evidence>
<evidence type="ECO:0008006" key="6">
    <source>
        <dbReference type="Google" id="ProtNLM"/>
    </source>
</evidence>
<keyword evidence="3" id="KW-1283">Bacterial microcompartment</keyword>
<sequence length="92" mass="9197">MLIGEVQGPVWADRQVTGLDGRRLVLVQPIGGHPLVAVDLMECGRGSRVLVATDEAAQAATGEATVDAAVVALVAVADEPSAPPTAAGGGRT</sequence>
<dbReference type="RefSeq" id="WP_051232068.1">
    <property type="nucleotide sequence ID" value="NZ_AUII01000001.1"/>
</dbReference>
<evidence type="ECO:0000313" key="4">
    <source>
        <dbReference type="EMBL" id="GEL17210.1"/>
    </source>
</evidence>